<dbReference type="Proteomes" id="UP001638806">
    <property type="component" value="Unassembled WGS sequence"/>
</dbReference>
<comment type="caution">
    <text evidence="1">The sequence shown here is derived from an EMBL/GenBank/DDBJ whole genome shotgun (WGS) entry which is preliminary data.</text>
</comment>
<reference evidence="1" key="1">
    <citation type="submission" date="2024-12" db="EMBL/GenBank/DDBJ databases">
        <title>Comparative genomics and development of molecular markers within Purpureocillium lilacinum and among Purpureocillium species.</title>
        <authorList>
            <person name="Yeh Z.-Y."/>
            <person name="Ni N.-T."/>
            <person name="Lo P.-H."/>
            <person name="Mushyakhwo K."/>
            <person name="Lin C.-F."/>
            <person name="Nai Y.-S."/>
        </authorList>
    </citation>
    <scope>NUCLEOTIDE SEQUENCE</scope>
    <source>
        <strain evidence="1">NCHU-NPUST-175</strain>
    </source>
</reference>
<name>A0ACC4DBI2_PURLI</name>
<dbReference type="EMBL" id="JBGNUJ010000011">
    <property type="protein sequence ID" value="KAL3953629.1"/>
    <property type="molecule type" value="Genomic_DNA"/>
</dbReference>
<organism evidence="1 2">
    <name type="scientific">Purpureocillium lilacinum</name>
    <name type="common">Paecilomyces lilacinus</name>
    <dbReference type="NCBI Taxonomy" id="33203"/>
    <lineage>
        <taxon>Eukaryota</taxon>
        <taxon>Fungi</taxon>
        <taxon>Dikarya</taxon>
        <taxon>Ascomycota</taxon>
        <taxon>Pezizomycotina</taxon>
        <taxon>Sordariomycetes</taxon>
        <taxon>Hypocreomycetidae</taxon>
        <taxon>Hypocreales</taxon>
        <taxon>Ophiocordycipitaceae</taxon>
        <taxon>Purpureocillium</taxon>
    </lineage>
</organism>
<protein>
    <submittedName>
        <fullName evidence="1">Uncharacterized protein</fullName>
    </submittedName>
</protein>
<gene>
    <name evidence="1" type="ORF">ACCO45_011585</name>
</gene>
<evidence type="ECO:0000313" key="2">
    <source>
        <dbReference type="Proteomes" id="UP001638806"/>
    </source>
</evidence>
<accession>A0ACC4DBI2</accession>
<sequence>MANLPPGVIQLNGPNGPAAPRQQANVPPPPPPAPTPPAHPLHGRPMGPMPPPPMPQMPHQAMPQPMPQPQMPQMQQPQMPPQHRPPPMMNGHQAFPQPMSGPHMAAGNANMAARPPVQRLPPERRAKHSVEISDLRLKNPTEADARQLLSSIIVVRHEKWTSPNELDEEGYPATPSWERVTRTEEADISQHEANRKIRELAKEGSVVDKKASLHELIQRQLEETRAHLEETDPDPRYRYILTQLDWKIKKIEENSTLYHKTEKKSKDKDKDKKDKDGKDGKKSKKNKEYKIETAKSSKSKSKSKTRKERVSVTAYFKRVPRDSENALKMLDEIRKSKKPQSQGQPQQQQQQQQQQHQQQQQRAAAHHANMAQGPPMGQPMPHFPPQHHQPQQAHPPPQAMPQMPPAPPMHHQPRPQQPPMGFPMGPQPMGGQPLGPQPVGGQHMGGQPFAGQPMGGQPAGPRPGHIGGQGHQGRSANIEVVPPAGKGFKLYFGSPRDSRSSFTSDDGWESEGSEYMTPESSIGSSSRRSHHGRGIGLEVPRRHSKRDVDYIPTGTSTREPASPGPKALTPAVDVDRLVEQAYRNGREDEAIRGSLRPKVIQAPPLFRRITDHEARREVFADDLDRMGEDLYRTRLDDEIRQSRDLRRLQDAQYERQRDDLERDRRMQDRLGRYDPADRIPGRLSTGGITCATETIPSSSPAIPSSADDDRLIMSRAHGNWEKNQASPSRRICNMLFAAVAEKSLKSHGGDCLTVVEWALGLAV</sequence>
<evidence type="ECO:0000313" key="1">
    <source>
        <dbReference type="EMBL" id="KAL3953629.1"/>
    </source>
</evidence>
<keyword evidence="2" id="KW-1185">Reference proteome</keyword>
<proteinExistence type="predicted"/>